<organism evidence="1 2">
    <name type="scientific">Streptomyces chrestomyceticus JCM 4735</name>
    <dbReference type="NCBI Taxonomy" id="1306181"/>
    <lineage>
        <taxon>Bacteria</taxon>
        <taxon>Bacillati</taxon>
        <taxon>Actinomycetota</taxon>
        <taxon>Actinomycetes</taxon>
        <taxon>Kitasatosporales</taxon>
        <taxon>Streptomycetaceae</taxon>
        <taxon>Streptomyces</taxon>
    </lineage>
</organism>
<evidence type="ECO:0000313" key="1">
    <source>
        <dbReference type="EMBL" id="GCD32345.1"/>
    </source>
</evidence>
<gene>
    <name evidence="1" type="ORF">OEIGOIKO_00057</name>
</gene>
<protein>
    <submittedName>
        <fullName evidence="1">Uncharacterized protein</fullName>
    </submittedName>
</protein>
<dbReference type="EMBL" id="BHZC01000001">
    <property type="protein sequence ID" value="GCD32345.1"/>
    <property type="molecule type" value="Genomic_DNA"/>
</dbReference>
<accession>A0A7U9PVA2</accession>
<reference evidence="1 2" key="1">
    <citation type="submission" date="2018-11" db="EMBL/GenBank/DDBJ databases">
        <title>Whole genome sequence of Streptomyces chrestomyceticus NBRC 13444(T).</title>
        <authorList>
            <person name="Komaki H."/>
            <person name="Tamura T."/>
        </authorList>
    </citation>
    <scope>NUCLEOTIDE SEQUENCE [LARGE SCALE GENOMIC DNA]</scope>
    <source>
        <strain evidence="1 2">NBRC 13444</strain>
    </source>
</reference>
<name>A0A7U9PVA2_9ACTN</name>
<evidence type="ECO:0000313" key="2">
    <source>
        <dbReference type="Proteomes" id="UP000287830"/>
    </source>
</evidence>
<sequence>MSLFHLLAWQRGAKADVAWTCSVAVLPLPRALPATALTSSRLASSQRVEKRPALNRATGRAKDLPHLGTHLVRYCADDADFAALISTYAMERFMRNARLAWRIEGNRVNGWTHGRKT</sequence>
<dbReference type="Proteomes" id="UP000287830">
    <property type="component" value="Unassembled WGS sequence"/>
</dbReference>
<dbReference type="AlphaFoldDB" id="A0A7U9PVA2"/>
<proteinExistence type="predicted"/>
<comment type="caution">
    <text evidence="1">The sequence shown here is derived from an EMBL/GenBank/DDBJ whole genome shotgun (WGS) entry which is preliminary data.</text>
</comment>